<dbReference type="InterPro" id="IPR005616">
    <property type="entry name" value="CcmH/CycL/Ccl2/NrfF_N"/>
</dbReference>
<feature type="non-terminal residue" evidence="6">
    <location>
        <position position="1"/>
    </location>
</feature>
<keyword evidence="3" id="KW-0999">Mitochondrion inner membrane</keyword>
<evidence type="ECO:0000313" key="7">
    <source>
        <dbReference type="Proteomes" id="UP000685013"/>
    </source>
</evidence>
<keyword evidence="3" id="KW-0349">Heme</keyword>
<dbReference type="PANTHER" id="PTHR47601">
    <property type="match status" value="1"/>
</dbReference>
<evidence type="ECO:0000256" key="2">
    <source>
        <dbReference type="ARBA" id="ARBA00023274"/>
    </source>
</evidence>
<dbReference type="Pfam" id="PF04749">
    <property type="entry name" value="PLAC8"/>
    <property type="match status" value="1"/>
</dbReference>
<feature type="region of interest" description="Disordered" evidence="4">
    <location>
        <begin position="354"/>
        <end position="388"/>
    </location>
</feature>
<dbReference type="GO" id="GO:0006412">
    <property type="term" value="P:translation"/>
    <property type="evidence" value="ECO:0007669"/>
    <property type="project" value="InterPro"/>
</dbReference>
<dbReference type="Pfam" id="PF03918">
    <property type="entry name" value="CcmH"/>
    <property type="match status" value="1"/>
</dbReference>
<accession>A0AAV6M4X1</accession>
<evidence type="ECO:0000256" key="1">
    <source>
        <dbReference type="ARBA" id="ARBA00022980"/>
    </source>
</evidence>
<reference evidence="6 7" key="1">
    <citation type="journal article" date="2021" name="Hortic Res">
        <title>The domestication of Cucurbita argyrosperma as revealed by the genome of its wild relative.</title>
        <authorList>
            <person name="Barrera-Redondo J."/>
            <person name="Sanchez-de la Vega G."/>
            <person name="Aguirre-Liguori J.A."/>
            <person name="Castellanos-Morales G."/>
            <person name="Gutierrez-Guerrero Y.T."/>
            <person name="Aguirre-Dugua X."/>
            <person name="Aguirre-Planter E."/>
            <person name="Tenaillon M.I."/>
            <person name="Lira-Saade R."/>
            <person name="Eguiarte L.E."/>
        </authorList>
    </citation>
    <scope>NUCLEOTIDE SEQUENCE [LARGE SCALE GENOMIC DNA]</scope>
    <source>
        <strain evidence="6">JBR-2021</strain>
    </source>
</reference>
<feature type="domain" description="CcmH/CycL/Ccl2/NrfF N-terminal" evidence="5">
    <location>
        <begin position="217"/>
        <end position="319"/>
    </location>
</feature>
<evidence type="ECO:0000259" key="5">
    <source>
        <dbReference type="Pfam" id="PF03918"/>
    </source>
</evidence>
<comment type="similarity">
    <text evidence="3">Belongs to the CcmH/CycL/Ccl2/NrfF family.</text>
</comment>
<keyword evidence="3" id="KW-0479">Metal-binding</keyword>
<gene>
    <name evidence="6" type="primary">CCMH</name>
    <name evidence="6" type="ORF">SDJN03_26168</name>
</gene>
<evidence type="ECO:0000313" key="6">
    <source>
        <dbReference type="EMBL" id="KAG6575529.1"/>
    </source>
</evidence>
<keyword evidence="3" id="KW-0408">Iron</keyword>
<dbReference type="InterPro" id="IPR000266">
    <property type="entry name" value="Ribosomal_uS17"/>
</dbReference>
<feature type="compositionally biased region" description="Polar residues" evidence="4">
    <location>
        <begin position="354"/>
        <end position="367"/>
    </location>
</feature>
<dbReference type="NCBIfam" id="TIGR01571">
    <property type="entry name" value="A_thal_Cys_rich"/>
    <property type="match status" value="1"/>
</dbReference>
<dbReference type="GO" id="GO:1990904">
    <property type="term" value="C:ribonucleoprotein complex"/>
    <property type="evidence" value="ECO:0007669"/>
    <property type="project" value="UniProtKB-KW"/>
</dbReference>
<dbReference type="Proteomes" id="UP000685013">
    <property type="component" value="Chromosome 17"/>
</dbReference>
<comment type="caution">
    <text evidence="6">The sequence shown here is derived from an EMBL/GenBank/DDBJ whole genome shotgun (WGS) entry which is preliminary data.</text>
</comment>
<sequence>MSALSPSSFLQIPPLQRLKNLSISTSFLHGSVPLSFLSKPSPSLSASQTPNFLPSIKAMRSLQGRVVCATNDKTVAVEVVRLAPHPKYKRRIRIKKKYQAHDPDNKFKVGDFVELEKCRPISKMKTFLAIPVPARNSKPKAAEAGAGELGIPLESQEQFFFNRSRHSHRRALGSNRLITSLIFSNGLARSLRLQRDLSLVRAEVSECLRWRVMRMLQSIEDSQADIAILLRKLIRDEIRSGKSDKEIFKKLENDYGETILYTPKFDLQTAALWLSPVLVAGAAAGVWAYSKYKQKSNVHIMALNIVRGVPLTPREKQTMLDLLSPPPPQRAASLWWRRWRSQYCSAKAQMDRSTGSAGYGGNTQQDQPGFAGPSMYQPNTGSPPNNFTQYAEPELPGPTMYQANAVRGTVWSSGLFDCHEDETNACPLGSLIYALMMPALCSQWVMGSSYRKRLRERYNLVEAPYTDIISHVFCPCCSLCQEFRELRKRGLDPSLGWNGILAQRQAAQHETVEVPPPRQTMF</sequence>
<dbReference type="GO" id="GO:0005840">
    <property type="term" value="C:ribosome"/>
    <property type="evidence" value="ECO:0007669"/>
    <property type="project" value="UniProtKB-KW"/>
</dbReference>
<dbReference type="GO" id="GO:0003735">
    <property type="term" value="F:structural constituent of ribosome"/>
    <property type="evidence" value="ECO:0007669"/>
    <property type="project" value="InterPro"/>
</dbReference>
<dbReference type="InterPro" id="IPR019979">
    <property type="entry name" value="Ribosomal_uS17_CS"/>
</dbReference>
<evidence type="ECO:0000256" key="4">
    <source>
        <dbReference type="SAM" id="MobiDB-lite"/>
    </source>
</evidence>
<dbReference type="CDD" id="cd00364">
    <property type="entry name" value="Ribosomal_uS17"/>
    <property type="match status" value="1"/>
</dbReference>
<dbReference type="PANTHER" id="PTHR47601:SF1">
    <property type="entry name" value="CYTOCHROME C-TYPE BIOGENESIS CCMH-LIKE MITOCHONDRIAL PROTEIN"/>
    <property type="match status" value="1"/>
</dbReference>
<dbReference type="EMBL" id="JAGKQH010000017">
    <property type="protein sequence ID" value="KAG6575529.1"/>
    <property type="molecule type" value="Genomic_DNA"/>
</dbReference>
<feature type="compositionally biased region" description="Polar residues" evidence="4">
    <location>
        <begin position="376"/>
        <end position="388"/>
    </location>
</feature>
<name>A0AAV6M4X1_9ROSI</name>
<comment type="subcellular location">
    <subcellularLocation>
        <location evidence="3">Mitochondrion inner membrane</location>
    </subcellularLocation>
</comment>
<keyword evidence="3" id="KW-0496">Mitochondrion</keyword>
<keyword evidence="2" id="KW-0687">Ribonucleoprotein</keyword>
<dbReference type="NCBIfam" id="NF004123">
    <property type="entry name" value="PRK05610.1"/>
    <property type="match status" value="1"/>
</dbReference>
<keyword evidence="3" id="KW-0472">Membrane</keyword>
<dbReference type="PROSITE" id="PS00056">
    <property type="entry name" value="RIBOSOMAL_S17"/>
    <property type="match status" value="1"/>
</dbReference>
<evidence type="ECO:0000256" key="3">
    <source>
        <dbReference type="RuleBase" id="RU364112"/>
    </source>
</evidence>
<keyword evidence="1" id="KW-0689">Ribosomal protein</keyword>
<dbReference type="InterPro" id="IPR006461">
    <property type="entry name" value="PLAC_motif_containing"/>
</dbReference>
<dbReference type="GO" id="GO:0005743">
    <property type="term" value="C:mitochondrial inner membrane"/>
    <property type="evidence" value="ECO:0007669"/>
    <property type="project" value="UniProtKB-SubCell"/>
</dbReference>
<dbReference type="AlphaFoldDB" id="A0AAV6M4X1"/>
<organism evidence="6 7">
    <name type="scientific">Cucurbita argyrosperma subsp. sororia</name>
    <dbReference type="NCBI Taxonomy" id="37648"/>
    <lineage>
        <taxon>Eukaryota</taxon>
        <taxon>Viridiplantae</taxon>
        <taxon>Streptophyta</taxon>
        <taxon>Embryophyta</taxon>
        <taxon>Tracheophyta</taxon>
        <taxon>Spermatophyta</taxon>
        <taxon>Magnoliopsida</taxon>
        <taxon>eudicotyledons</taxon>
        <taxon>Gunneridae</taxon>
        <taxon>Pentapetalae</taxon>
        <taxon>rosids</taxon>
        <taxon>fabids</taxon>
        <taxon>Cucurbitales</taxon>
        <taxon>Cucurbitaceae</taxon>
        <taxon>Cucurbiteae</taxon>
        <taxon>Cucurbita</taxon>
    </lineage>
</organism>
<dbReference type="GO" id="GO:0046872">
    <property type="term" value="F:metal ion binding"/>
    <property type="evidence" value="ECO:0007669"/>
    <property type="project" value="UniProtKB-KW"/>
</dbReference>
<protein>
    <recommendedName>
        <fullName evidence="3">Cytochrome c-type biogenesis protein</fullName>
    </recommendedName>
</protein>
<proteinExistence type="inferred from homology"/>
<keyword evidence="7" id="KW-1185">Reference proteome</keyword>
<dbReference type="Pfam" id="PF00366">
    <property type="entry name" value="Ribosomal_S17"/>
    <property type="match status" value="1"/>
</dbReference>
<dbReference type="CDD" id="cd16378">
    <property type="entry name" value="CcmH_N"/>
    <property type="match status" value="1"/>
</dbReference>